<feature type="region of interest" description="Disordered" evidence="1">
    <location>
        <begin position="82"/>
        <end position="190"/>
    </location>
</feature>
<dbReference type="Proteomes" id="UP001304769">
    <property type="component" value="Unassembled WGS sequence"/>
</dbReference>
<keyword evidence="2" id="KW-0472">Membrane</keyword>
<gene>
    <name evidence="3" type="ORF">SPF06_16985</name>
</gene>
<dbReference type="EMBL" id="JAYGGQ010000014">
    <property type="protein sequence ID" value="MEA5456429.1"/>
    <property type="molecule type" value="Genomic_DNA"/>
</dbReference>
<evidence type="ECO:0000313" key="3">
    <source>
        <dbReference type="EMBL" id="MEA5456429.1"/>
    </source>
</evidence>
<proteinExistence type="predicted"/>
<keyword evidence="4" id="KW-1185">Reference proteome</keyword>
<evidence type="ECO:0000256" key="1">
    <source>
        <dbReference type="SAM" id="MobiDB-lite"/>
    </source>
</evidence>
<evidence type="ECO:0000256" key="2">
    <source>
        <dbReference type="SAM" id="Phobius"/>
    </source>
</evidence>
<keyword evidence="2" id="KW-0812">Transmembrane</keyword>
<feature type="compositionally biased region" description="Basic and acidic residues" evidence="1">
    <location>
        <begin position="159"/>
        <end position="178"/>
    </location>
</feature>
<organism evidence="3 4">
    <name type="scientific">Sinomonas terricola</name>
    <dbReference type="NCBI Taxonomy" id="3110330"/>
    <lineage>
        <taxon>Bacteria</taxon>
        <taxon>Bacillati</taxon>
        <taxon>Actinomycetota</taxon>
        <taxon>Actinomycetes</taxon>
        <taxon>Micrococcales</taxon>
        <taxon>Micrococcaceae</taxon>
        <taxon>Sinomonas</taxon>
    </lineage>
</organism>
<keyword evidence="2" id="KW-1133">Transmembrane helix</keyword>
<feature type="compositionally biased region" description="Basic and acidic residues" evidence="1">
    <location>
        <begin position="82"/>
        <end position="121"/>
    </location>
</feature>
<accession>A0ABU5T9T1</accession>
<feature type="transmembrane region" description="Helical" evidence="2">
    <location>
        <begin position="6"/>
        <end position="27"/>
    </location>
</feature>
<evidence type="ECO:0000313" key="4">
    <source>
        <dbReference type="Proteomes" id="UP001304769"/>
    </source>
</evidence>
<sequence length="190" mass="20880">MSASQIVWLIVAVVVFVVVLVLVLTLTRRSGARRDRRRERAANLREDAARNELDVREREAASLEARAQAERAEVAAARLMREAEREGNAAHEGRAKLEEQLRKADRIDPDTHRRDGHDPARRAVPLRGDTAQHAESAPSRTATASRPAHGSDASPDAAQETRDPDIEAGLDARRRADEDQPGGQPSEGKP</sequence>
<name>A0ABU5T9T1_9MICC</name>
<dbReference type="RefSeq" id="WP_323280320.1">
    <property type="nucleotide sequence ID" value="NZ_JAYGGQ010000014.1"/>
</dbReference>
<protein>
    <submittedName>
        <fullName evidence="3">Uncharacterized protein</fullName>
    </submittedName>
</protein>
<reference evidence="3 4" key="1">
    <citation type="submission" date="2023-12" db="EMBL/GenBank/DDBJ databases">
        <title>Sinomonas terricola sp. nov, isolated from litchi orchard soil in Guangdong, PR China.</title>
        <authorList>
            <person name="Jiaxin W."/>
            <person name="Yang Z."/>
            <person name="Honghui Z."/>
        </authorList>
    </citation>
    <scope>NUCLEOTIDE SEQUENCE [LARGE SCALE GENOMIC DNA]</scope>
    <source>
        <strain evidence="3 4">JGH33</strain>
    </source>
</reference>
<comment type="caution">
    <text evidence="3">The sequence shown here is derived from an EMBL/GenBank/DDBJ whole genome shotgun (WGS) entry which is preliminary data.</text>
</comment>